<dbReference type="InParanoid" id="F0ZHA1"/>
<dbReference type="KEGG" id="dpp:DICPUDRAFT_77665"/>
<evidence type="ECO:0008006" key="4">
    <source>
        <dbReference type="Google" id="ProtNLM"/>
    </source>
</evidence>
<dbReference type="InterPro" id="IPR052326">
    <property type="entry name" value="Diff-Dev_Assoc_Protein"/>
</dbReference>
<proteinExistence type="predicted"/>
<dbReference type="EMBL" id="GL871019">
    <property type="protein sequence ID" value="EGC36690.1"/>
    <property type="molecule type" value="Genomic_DNA"/>
</dbReference>
<accession>F0ZHA1</accession>
<feature type="transmembrane region" description="Helical" evidence="1">
    <location>
        <begin position="7"/>
        <end position="26"/>
    </location>
</feature>
<reference evidence="3" key="1">
    <citation type="journal article" date="2011" name="Genome Biol.">
        <title>Comparative genomics of the social amoebae Dictyostelium discoideum and Dictyostelium purpureum.</title>
        <authorList>
            <consortium name="US DOE Joint Genome Institute (JGI-PGF)"/>
            <person name="Sucgang R."/>
            <person name="Kuo A."/>
            <person name="Tian X."/>
            <person name="Salerno W."/>
            <person name="Parikh A."/>
            <person name="Feasley C.L."/>
            <person name="Dalin E."/>
            <person name="Tu H."/>
            <person name="Huang E."/>
            <person name="Barry K."/>
            <person name="Lindquist E."/>
            <person name="Shapiro H."/>
            <person name="Bruce D."/>
            <person name="Schmutz J."/>
            <person name="Salamov A."/>
            <person name="Fey P."/>
            <person name="Gaudet P."/>
            <person name="Anjard C."/>
            <person name="Babu M.M."/>
            <person name="Basu S."/>
            <person name="Bushmanova Y."/>
            <person name="van der Wel H."/>
            <person name="Katoh-Kurasawa M."/>
            <person name="Dinh C."/>
            <person name="Coutinho P.M."/>
            <person name="Saito T."/>
            <person name="Elias M."/>
            <person name="Schaap P."/>
            <person name="Kay R.R."/>
            <person name="Henrissat B."/>
            <person name="Eichinger L."/>
            <person name="Rivero F."/>
            <person name="Putnam N.H."/>
            <person name="West C.M."/>
            <person name="Loomis W.F."/>
            <person name="Chisholm R.L."/>
            <person name="Shaulsky G."/>
            <person name="Strassmann J.E."/>
            <person name="Queller D.C."/>
            <person name="Kuspa A."/>
            <person name="Grigoriev I.V."/>
        </authorList>
    </citation>
    <scope>NUCLEOTIDE SEQUENCE [LARGE SCALE GENOMIC DNA]</scope>
    <source>
        <strain evidence="3">QSDP1</strain>
    </source>
</reference>
<organism evidence="2 3">
    <name type="scientific">Dictyostelium purpureum</name>
    <name type="common">Slime mold</name>
    <dbReference type="NCBI Taxonomy" id="5786"/>
    <lineage>
        <taxon>Eukaryota</taxon>
        <taxon>Amoebozoa</taxon>
        <taxon>Evosea</taxon>
        <taxon>Eumycetozoa</taxon>
        <taxon>Dictyostelia</taxon>
        <taxon>Dictyosteliales</taxon>
        <taxon>Dictyosteliaceae</taxon>
        <taxon>Dictyostelium</taxon>
    </lineage>
</organism>
<dbReference type="PANTHER" id="PTHR33459">
    <property type="entry name" value="DD-GDCA PROTEIN"/>
    <property type="match status" value="1"/>
</dbReference>
<dbReference type="VEuPathDB" id="AmoebaDB:DICPUDRAFT_77665"/>
<dbReference type="PROSITE" id="PS51257">
    <property type="entry name" value="PROKAR_LIPOPROTEIN"/>
    <property type="match status" value="1"/>
</dbReference>
<evidence type="ECO:0000313" key="3">
    <source>
        <dbReference type="Proteomes" id="UP000001064"/>
    </source>
</evidence>
<evidence type="ECO:0000313" key="2">
    <source>
        <dbReference type="EMBL" id="EGC36690.1"/>
    </source>
</evidence>
<feature type="transmembrane region" description="Helical" evidence="1">
    <location>
        <begin position="345"/>
        <end position="364"/>
    </location>
</feature>
<dbReference type="Proteomes" id="UP000001064">
    <property type="component" value="Unassembled WGS sequence"/>
</dbReference>
<dbReference type="eggNOG" id="ENOG502RHCS">
    <property type="taxonomic scope" value="Eukaryota"/>
</dbReference>
<dbReference type="RefSeq" id="XP_003286789.1">
    <property type="nucleotide sequence ID" value="XM_003286741.1"/>
</dbReference>
<sequence>MQLKKFVSSFLSSLFIFNIFFITFVISCNQCNKVGDQCISSDSCIDSACVYASVDYNITTSKKTCVKYGKLNEKCYENQCGDGLFCEFDIYPPNESGTCRNARYSLIGERCTEYKDCSSFFANCVNGKCVSNGNMCYVNFDCQYNYYCNSTTFICEPMKTIDQDCIDSTNCEFGSFCSKSTNKCKKYFTLEENDECDVDSQFECNSITSNLYCSSNSKCKKYIDSIECTVPTYDSSTCNSFVNNSICGCDNKCHSLTNINIKNKKPIDDLSNCFIKNKCTFIRNIQSSKSCIYKYCSSEYCNYLSLVKGSDSYFSDCSSGDPIQSLHICNSSYSSEDIDSVNNSIQLHSITYITLFIFLIVLLLF</sequence>
<keyword evidence="1" id="KW-0812">Transmembrane</keyword>
<keyword evidence="3" id="KW-1185">Reference proteome</keyword>
<dbReference type="OrthoDB" id="504708at2759"/>
<name>F0ZHA1_DICPU</name>
<evidence type="ECO:0000256" key="1">
    <source>
        <dbReference type="SAM" id="Phobius"/>
    </source>
</evidence>
<dbReference type="OMA" id="CEFGSFC"/>
<dbReference type="GeneID" id="10504183"/>
<keyword evidence="1" id="KW-0472">Membrane</keyword>
<keyword evidence="1" id="KW-1133">Transmembrane helix</keyword>
<protein>
    <recommendedName>
        <fullName evidence="4">Dickkopf N-terminal cysteine-rich domain-containing protein</fullName>
    </recommendedName>
</protein>
<dbReference type="AlphaFoldDB" id="F0ZHA1"/>
<dbReference type="PANTHER" id="PTHR33459:SF18">
    <property type="entry name" value="DICKKOPF N-TERMINAL CYSTEINE-RICH DOMAIN-CONTAINING PROTEIN"/>
    <property type="match status" value="1"/>
</dbReference>
<gene>
    <name evidence="2" type="ORF">DICPUDRAFT_77665</name>
</gene>